<evidence type="ECO:0000313" key="2">
    <source>
        <dbReference type="EMBL" id="MTV82763.1"/>
    </source>
</evidence>
<comment type="caution">
    <text evidence="2">The sequence shown here is derived from an EMBL/GenBank/DDBJ whole genome shotgun (WGS) entry which is preliminary data.</text>
</comment>
<dbReference type="Proteomes" id="UP000466388">
    <property type="component" value="Unassembled WGS sequence"/>
</dbReference>
<dbReference type="Pfam" id="PF13577">
    <property type="entry name" value="SnoaL_4"/>
    <property type="match status" value="1"/>
</dbReference>
<feature type="domain" description="SnoaL-like" evidence="1">
    <location>
        <begin position="8"/>
        <end position="134"/>
    </location>
</feature>
<evidence type="ECO:0000313" key="3">
    <source>
        <dbReference type="Proteomes" id="UP000466388"/>
    </source>
</evidence>
<evidence type="ECO:0000259" key="1">
    <source>
        <dbReference type="Pfam" id="PF13577"/>
    </source>
</evidence>
<keyword evidence="3" id="KW-1185">Reference proteome</keyword>
<sequence length="183" mass="21654">MNHLTVQDLIDREEIHDVLTRYCRGLDRIDEDLIRSAFFSDALIGFPGDVYQGPVDGFVKFLSKEMRDFERTQHFLGNCYIELDGDVAYVETYLMANHRATMQHKWHGKHVTLWGRYVDRFEKREGEWRIAQRRLLLDFQRDDNAGGWREIPKEQLGLRDQEKDPAITHEQLTAEKLKMGDNQ</sequence>
<gene>
    <name evidence="2" type="ORF">GM612_08910</name>
</gene>
<reference evidence="2 3" key="1">
    <citation type="submission" date="2019-11" db="EMBL/GenBank/DDBJ databases">
        <title>Lactobacillus sp. nov. CRM56-3, isolated from fermented tea leaves.</title>
        <authorList>
            <person name="Phuengjayaem S."/>
            <person name="Tanasupawat S."/>
        </authorList>
    </citation>
    <scope>NUCLEOTIDE SEQUENCE [LARGE SCALE GENOMIC DNA]</scope>
    <source>
        <strain evidence="2 3">CRM56-3</strain>
    </source>
</reference>
<dbReference type="RefSeq" id="WP_155432031.1">
    <property type="nucleotide sequence ID" value="NZ_WNJO01000010.1"/>
</dbReference>
<proteinExistence type="predicted"/>
<dbReference type="InterPro" id="IPR032710">
    <property type="entry name" value="NTF2-like_dom_sf"/>
</dbReference>
<accession>A0A7X2XW42</accession>
<protein>
    <submittedName>
        <fullName evidence="2">Nuclear transport factor 2 family protein</fullName>
    </submittedName>
</protein>
<dbReference type="AlphaFoldDB" id="A0A7X2XW42"/>
<dbReference type="EMBL" id="WNJO01000010">
    <property type="protein sequence ID" value="MTV82763.1"/>
    <property type="molecule type" value="Genomic_DNA"/>
</dbReference>
<dbReference type="InterPro" id="IPR037401">
    <property type="entry name" value="SnoaL-like"/>
</dbReference>
<organism evidence="2 3">
    <name type="scientific">Secundilactobacillus folii</name>
    <dbReference type="NCBI Taxonomy" id="2678357"/>
    <lineage>
        <taxon>Bacteria</taxon>
        <taxon>Bacillati</taxon>
        <taxon>Bacillota</taxon>
        <taxon>Bacilli</taxon>
        <taxon>Lactobacillales</taxon>
        <taxon>Lactobacillaceae</taxon>
        <taxon>Secundilactobacillus</taxon>
    </lineage>
</organism>
<dbReference type="CDD" id="cd00531">
    <property type="entry name" value="NTF2_like"/>
    <property type="match status" value="1"/>
</dbReference>
<name>A0A7X2XW42_9LACO</name>
<dbReference type="Gene3D" id="3.10.450.50">
    <property type="match status" value="1"/>
</dbReference>
<dbReference type="SUPFAM" id="SSF54427">
    <property type="entry name" value="NTF2-like"/>
    <property type="match status" value="1"/>
</dbReference>